<name>A0ABR3RL07_9PLEO</name>
<proteinExistence type="predicted"/>
<organism evidence="3 4">
    <name type="scientific">Paraconiothyrium brasiliense</name>
    <dbReference type="NCBI Taxonomy" id="300254"/>
    <lineage>
        <taxon>Eukaryota</taxon>
        <taxon>Fungi</taxon>
        <taxon>Dikarya</taxon>
        <taxon>Ascomycota</taxon>
        <taxon>Pezizomycotina</taxon>
        <taxon>Dothideomycetes</taxon>
        <taxon>Pleosporomycetidae</taxon>
        <taxon>Pleosporales</taxon>
        <taxon>Massarineae</taxon>
        <taxon>Didymosphaeriaceae</taxon>
        <taxon>Paraconiothyrium</taxon>
    </lineage>
</organism>
<dbReference type="EMBL" id="JAKJXO020000005">
    <property type="protein sequence ID" value="KAL1604814.1"/>
    <property type="molecule type" value="Genomic_DNA"/>
</dbReference>
<comment type="caution">
    <text evidence="3">The sequence shown here is derived from an EMBL/GenBank/DDBJ whole genome shotgun (WGS) entry which is preliminary data.</text>
</comment>
<evidence type="ECO:0000313" key="4">
    <source>
        <dbReference type="Proteomes" id="UP001521785"/>
    </source>
</evidence>
<gene>
    <name evidence="3" type="ORF">SLS60_004354</name>
</gene>
<sequence length="411" mass="47161">MAPQVSRSEFPWSSPVVIVKSGDVALTKEELADLVLGSLATDALSSDATPTYKPGLKVGPAHPSRDLNKENAELKRALEQCRKREGAIRAVFVKNHEKEQELAAKERELNDKYNKLAIYEARLGVEEEHALWADHTPAQADRKLKARVEYLERELNRFQDHEGAILEAFIENQEKEQQLAEKQVKLEKEEQHQRNEYELLQIKEEALEEQKRIVDMHVAEQKSVLEFYNAKSAWSDKVVSESNQDTTITLKEAQRTILVYEGAEKLFDNESLTHLDEYNMGLFNSTVMKSQEIELLRRHDYYKGWLDAKMAENAEYAFNEGLLQEGDAEYLWNNIDPRNAYNAGRNVGGLFYWSALCLGTGEEEMDVRLDGRQWALSDLNRPTTIRDEIFWEGVEAGRIAASEMFWGTGED</sequence>
<keyword evidence="1" id="KW-0175">Coiled coil</keyword>
<evidence type="ECO:0000256" key="2">
    <source>
        <dbReference type="SAM" id="MobiDB-lite"/>
    </source>
</evidence>
<dbReference type="Proteomes" id="UP001521785">
    <property type="component" value="Unassembled WGS sequence"/>
</dbReference>
<evidence type="ECO:0000256" key="1">
    <source>
        <dbReference type="SAM" id="Coils"/>
    </source>
</evidence>
<feature type="region of interest" description="Disordered" evidence="2">
    <location>
        <begin position="47"/>
        <end position="66"/>
    </location>
</feature>
<protein>
    <submittedName>
        <fullName evidence="3">Uncharacterized protein</fullName>
    </submittedName>
</protein>
<accession>A0ABR3RL07</accession>
<reference evidence="3 4" key="1">
    <citation type="submission" date="2024-02" db="EMBL/GenBank/DDBJ databases">
        <title>De novo assembly and annotation of 12 fungi associated with fruit tree decline syndrome in Ontario, Canada.</title>
        <authorList>
            <person name="Sulman M."/>
            <person name="Ellouze W."/>
            <person name="Ilyukhin E."/>
        </authorList>
    </citation>
    <scope>NUCLEOTIDE SEQUENCE [LARGE SCALE GENOMIC DNA]</scope>
    <source>
        <strain evidence="3 4">M42-189</strain>
    </source>
</reference>
<evidence type="ECO:0000313" key="3">
    <source>
        <dbReference type="EMBL" id="KAL1604814.1"/>
    </source>
</evidence>
<feature type="coiled-coil region" evidence="1">
    <location>
        <begin position="170"/>
        <end position="210"/>
    </location>
</feature>
<keyword evidence="4" id="KW-1185">Reference proteome</keyword>